<gene>
    <name evidence="4" type="ORF">Trco_008018</name>
</gene>
<comment type="caution">
    <text evidence="4">The sequence shown here is derived from an EMBL/GenBank/DDBJ whole genome shotgun (WGS) entry which is preliminary data.</text>
</comment>
<organism evidence="4 5">
    <name type="scientific">Trichoderma cornu-damae</name>
    <dbReference type="NCBI Taxonomy" id="654480"/>
    <lineage>
        <taxon>Eukaryota</taxon>
        <taxon>Fungi</taxon>
        <taxon>Dikarya</taxon>
        <taxon>Ascomycota</taxon>
        <taxon>Pezizomycotina</taxon>
        <taxon>Sordariomycetes</taxon>
        <taxon>Hypocreomycetidae</taxon>
        <taxon>Hypocreales</taxon>
        <taxon>Hypocreaceae</taxon>
        <taxon>Trichoderma</taxon>
    </lineage>
</organism>
<keyword evidence="2" id="KW-0521">NADP</keyword>
<evidence type="ECO:0000256" key="3">
    <source>
        <dbReference type="ARBA" id="ARBA00023002"/>
    </source>
</evidence>
<proteinExistence type="inferred from homology"/>
<dbReference type="InterPro" id="IPR036291">
    <property type="entry name" value="NAD(P)-bd_dom_sf"/>
</dbReference>
<reference evidence="4" key="1">
    <citation type="submission" date="2021-08" db="EMBL/GenBank/DDBJ databases">
        <title>Chromosome-Level Trichoderma cornu-damae using Hi-C Data.</title>
        <authorList>
            <person name="Kim C.S."/>
        </authorList>
    </citation>
    <scope>NUCLEOTIDE SEQUENCE</scope>
    <source>
        <strain evidence="4">KA19-0412C</strain>
    </source>
</reference>
<dbReference type="OrthoDB" id="294295at2759"/>
<dbReference type="InterPro" id="IPR002347">
    <property type="entry name" value="SDR_fam"/>
</dbReference>
<dbReference type="PANTHER" id="PTHR43477:SF1">
    <property type="entry name" value="DIHYDROANTICAPSIN 7-DEHYDROGENASE"/>
    <property type="match status" value="1"/>
</dbReference>
<evidence type="ECO:0000313" key="4">
    <source>
        <dbReference type="EMBL" id="KAH6603243.1"/>
    </source>
</evidence>
<keyword evidence="3" id="KW-0560">Oxidoreductase</keyword>
<dbReference type="CDD" id="cd05233">
    <property type="entry name" value="SDR_c"/>
    <property type="match status" value="1"/>
</dbReference>
<dbReference type="PANTHER" id="PTHR43477">
    <property type="entry name" value="DIHYDROANTICAPSIN 7-DEHYDROGENASE"/>
    <property type="match status" value="1"/>
</dbReference>
<evidence type="ECO:0000256" key="2">
    <source>
        <dbReference type="ARBA" id="ARBA00022857"/>
    </source>
</evidence>
<dbReference type="AlphaFoldDB" id="A0A9P8QHZ0"/>
<dbReference type="SUPFAM" id="SSF51735">
    <property type="entry name" value="NAD(P)-binding Rossmann-fold domains"/>
    <property type="match status" value="1"/>
</dbReference>
<dbReference type="Pfam" id="PF23441">
    <property type="entry name" value="SDR"/>
    <property type="match status" value="1"/>
</dbReference>
<comment type="similarity">
    <text evidence="1">Belongs to the short-chain dehydrogenases/reductases (SDR) family.</text>
</comment>
<dbReference type="GO" id="GO:0016491">
    <property type="term" value="F:oxidoreductase activity"/>
    <property type="evidence" value="ECO:0007669"/>
    <property type="project" value="UniProtKB-KW"/>
</dbReference>
<dbReference type="Proteomes" id="UP000827724">
    <property type="component" value="Unassembled WGS sequence"/>
</dbReference>
<name>A0A9P8QHZ0_9HYPO</name>
<protein>
    <submittedName>
        <fullName evidence="4">Dehyrdogenase reductase domain-containing</fullName>
    </submittedName>
</protein>
<dbReference type="EMBL" id="JAIWOZ010000007">
    <property type="protein sequence ID" value="KAH6603243.1"/>
    <property type="molecule type" value="Genomic_DNA"/>
</dbReference>
<dbReference type="InterPro" id="IPR057571">
    <property type="entry name" value="SDR_PhqE-like"/>
</dbReference>
<keyword evidence="5" id="KW-1185">Reference proteome</keyword>
<dbReference type="InterPro" id="IPR051122">
    <property type="entry name" value="SDR_DHRS6-like"/>
</dbReference>
<evidence type="ECO:0000256" key="1">
    <source>
        <dbReference type="ARBA" id="ARBA00006484"/>
    </source>
</evidence>
<dbReference type="Gene3D" id="3.40.50.720">
    <property type="entry name" value="NAD(P)-binding Rossmann-like Domain"/>
    <property type="match status" value="1"/>
</dbReference>
<accession>A0A9P8QHZ0</accession>
<evidence type="ECO:0000313" key="5">
    <source>
        <dbReference type="Proteomes" id="UP000827724"/>
    </source>
</evidence>
<sequence length="275" mass="29301">MSALKYVNKLQGQRVLVIGGSTGVGFCVAEAALEHGAQVIISSSNEAKLSAALARLHAHVRAANLGDPDKLALAKTCDLGNMDNLDESVVGLFEFATKGGKLDHVVFTAGDNLNIMGLRDATVKGIRSHSEVRIIGAIMVAKHLHKYVNQRVQSSFTMTGGTNSWRPLPGWSVVTATGGGIEALSRGFAVDLRPVRSNCVLLGAVHTEIFDTVPEERRRAVLESFQKDVLTGTVGSPQDVAEAYIYCMKDSFATGTHVLTDGGRQVGNSREPLGF</sequence>
<dbReference type="PRINTS" id="PR00081">
    <property type="entry name" value="GDHRDH"/>
</dbReference>